<keyword evidence="1" id="KW-0808">Transferase</keyword>
<dbReference type="Proteomes" id="UP000035159">
    <property type="component" value="Chromosome"/>
</dbReference>
<evidence type="ECO:0000313" key="2">
    <source>
        <dbReference type="Proteomes" id="UP000035159"/>
    </source>
</evidence>
<gene>
    <name evidence="1" type="ORF">IX53_07360</name>
</gene>
<reference evidence="1 2" key="1">
    <citation type="submission" date="2015-04" db="EMBL/GenBank/DDBJ databases">
        <title>Complete Genome Sequence of Kosmotoga pacifica SLHLJ1.</title>
        <authorList>
            <person name="Jiang L.J."/>
            <person name="Shao Z.Z."/>
            <person name="Jebbar M."/>
        </authorList>
    </citation>
    <scope>NUCLEOTIDE SEQUENCE [LARGE SCALE GENOMIC DNA]</scope>
    <source>
        <strain evidence="1 2">SLHLJ1</strain>
    </source>
</reference>
<dbReference type="EMBL" id="CP011232">
    <property type="protein sequence ID" value="AKI97663.1"/>
    <property type="molecule type" value="Genomic_DNA"/>
</dbReference>
<dbReference type="RefSeq" id="WP_047754798.1">
    <property type="nucleotide sequence ID" value="NZ_CAJUHA010000017.1"/>
</dbReference>
<dbReference type="OrthoDB" id="9810309at2"/>
<dbReference type="GO" id="GO:0005524">
    <property type="term" value="F:ATP binding"/>
    <property type="evidence" value="ECO:0007669"/>
    <property type="project" value="InterPro"/>
</dbReference>
<dbReference type="AlphaFoldDB" id="A0A0G2ZFT8"/>
<dbReference type="CDD" id="cd00561">
    <property type="entry name" value="CobA_ACA"/>
    <property type="match status" value="1"/>
</dbReference>
<name>A0A0G2ZFT8_9BACT</name>
<dbReference type="KEGG" id="kpf:IX53_07360"/>
<dbReference type="Gene3D" id="3.40.50.300">
    <property type="entry name" value="P-loop containing nucleotide triphosphate hydrolases"/>
    <property type="match status" value="1"/>
</dbReference>
<proteinExistence type="predicted"/>
<dbReference type="STRING" id="1330330.IX53_07360"/>
<evidence type="ECO:0000313" key="1">
    <source>
        <dbReference type="EMBL" id="AKI97663.1"/>
    </source>
</evidence>
<dbReference type="PATRIC" id="fig|1330330.3.peg.1488"/>
<keyword evidence="2" id="KW-1185">Reference proteome</keyword>
<dbReference type="GO" id="GO:0008817">
    <property type="term" value="F:corrinoid adenosyltransferase activity"/>
    <property type="evidence" value="ECO:0007669"/>
    <property type="project" value="InterPro"/>
</dbReference>
<sequence length="171" mass="18965">MARGYVHVYTGNGKGKTTAALGLALRAVCAGKRVFFGQFVKGMDYSELKAVDFLPNFVIEQFGRGCFIHGKPGDEDIKAAKNGLGKLKKILEEGNFDLVVMDEVNIALYFELITSSEVIEAVNNRAEHVEVVLTGRYAPQEVIDLADLVTEMKEVKHYYQKGVEAREGIEF</sequence>
<dbReference type="Pfam" id="PF02572">
    <property type="entry name" value="CobA_CobO_BtuR"/>
    <property type="match status" value="1"/>
</dbReference>
<dbReference type="InterPro" id="IPR003724">
    <property type="entry name" value="CblAdoTrfase_CobA"/>
</dbReference>
<dbReference type="NCBIfam" id="NF004637">
    <property type="entry name" value="PRK05986.1"/>
    <property type="match status" value="1"/>
</dbReference>
<dbReference type="PANTHER" id="PTHR46638">
    <property type="entry name" value="CORRINOID ADENOSYLTRANSFERASE"/>
    <property type="match status" value="1"/>
</dbReference>
<accession>A0A0G2ZFT8</accession>
<dbReference type="GO" id="GO:0009236">
    <property type="term" value="P:cobalamin biosynthetic process"/>
    <property type="evidence" value="ECO:0007669"/>
    <property type="project" value="InterPro"/>
</dbReference>
<dbReference type="InterPro" id="IPR027417">
    <property type="entry name" value="P-loop_NTPase"/>
</dbReference>
<dbReference type="PIRSF" id="PIRSF015617">
    <property type="entry name" value="Adensltrnsf_CobA"/>
    <property type="match status" value="1"/>
</dbReference>
<dbReference type="PANTHER" id="PTHR46638:SF1">
    <property type="entry name" value="CORRINOID ADENOSYLTRANSFERASE"/>
    <property type="match status" value="1"/>
</dbReference>
<protein>
    <submittedName>
        <fullName evidence="1">Cobinamide adenolsyltransferase</fullName>
    </submittedName>
</protein>
<dbReference type="NCBIfam" id="TIGR00708">
    <property type="entry name" value="cobA"/>
    <property type="match status" value="1"/>
</dbReference>
<dbReference type="SUPFAM" id="SSF52540">
    <property type="entry name" value="P-loop containing nucleoside triphosphate hydrolases"/>
    <property type="match status" value="1"/>
</dbReference>
<organism evidence="1 2">
    <name type="scientific">Kosmotoga pacifica</name>
    <dbReference type="NCBI Taxonomy" id="1330330"/>
    <lineage>
        <taxon>Bacteria</taxon>
        <taxon>Thermotogati</taxon>
        <taxon>Thermotogota</taxon>
        <taxon>Thermotogae</taxon>
        <taxon>Kosmotogales</taxon>
        <taxon>Kosmotogaceae</taxon>
        <taxon>Kosmotoga</taxon>
    </lineage>
</organism>